<accession>A0A4U8UPU0</accession>
<protein>
    <submittedName>
        <fullName evidence="1">Uncharacterized protein</fullName>
    </submittedName>
</protein>
<evidence type="ECO:0000313" key="1">
    <source>
        <dbReference type="EMBL" id="TMS35072.1"/>
    </source>
</evidence>
<dbReference type="Proteomes" id="UP000298663">
    <property type="component" value="Unassembled WGS sequence"/>
</dbReference>
<proteinExistence type="predicted"/>
<organism evidence="1 2">
    <name type="scientific">Steinernema carpocapsae</name>
    <name type="common">Entomopathogenic nematode</name>
    <dbReference type="NCBI Taxonomy" id="34508"/>
    <lineage>
        <taxon>Eukaryota</taxon>
        <taxon>Metazoa</taxon>
        <taxon>Ecdysozoa</taxon>
        <taxon>Nematoda</taxon>
        <taxon>Chromadorea</taxon>
        <taxon>Rhabditida</taxon>
        <taxon>Tylenchina</taxon>
        <taxon>Panagrolaimomorpha</taxon>
        <taxon>Strongyloidoidea</taxon>
        <taxon>Steinernematidae</taxon>
        <taxon>Steinernema</taxon>
    </lineage>
</organism>
<dbReference type="AlphaFoldDB" id="A0A4U8UPU0"/>
<keyword evidence="2" id="KW-1185">Reference proteome</keyword>
<gene>
    <name evidence="1" type="ORF">L596_002546</name>
</gene>
<sequence>MVPDVSVDIRPSFLLPAYLIRAPDVFKISTGPQWLFVLVYTAALSCTAAQTRVSITLRGIPRSSTAAKTLQPGTIS</sequence>
<comment type="caution">
    <text evidence="1">The sequence shown here is derived from an EMBL/GenBank/DDBJ whole genome shotgun (WGS) entry which is preliminary data.</text>
</comment>
<evidence type="ECO:0000313" key="2">
    <source>
        <dbReference type="Proteomes" id="UP000298663"/>
    </source>
</evidence>
<reference evidence="1 2" key="1">
    <citation type="journal article" date="2015" name="Genome Biol.">
        <title>Comparative genomics of Steinernema reveals deeply conserved gene regulatory networks.</title>
        <authorList>
            <person name="Dillman A.R."/>
            <person name="Macchietto M."/>
            <person name="Porter C.F."/>
            <person name="Rogers A."/>
            <person name="Williams B."/>
            <person name="Antoshechkin I."/>
            <person name="Lee M.M."/>
            <person name="Goodwin Z."/>
            <person name="Lu X."/>
            <person name="Lewis E.E."/>
            <person name="Goodrich-Blair H."/>
            <person name="Stock S.P."/>
            <person name="Adams B.J."/>
            <person name="Sternberg P.W."/>
            <person name="Mortazavi A."/>
        </authorList>
    </citation>
    <scope>NUCLEOTIDE SEQUENCE [LARGE SCALE GENOMIC DNA]</scope>
    <source>
        <strain evidence="1 2">ALL</strain>
    </source>
</reference>
<reference evidence="1 2" key="2">
    <citation type="journal article" date="2019" name="G3 (Bethesda)">
        <title>Hybrid Assembly of the Genome of the Entomopathogenic Nematode Steinernema carpocapsae Identifies the X-Chromosome.</title>
        <authorList>
            <person name="Serra L."/>
            <person name="Macchietto M."/>
            <person name="Macias-Munoz A."/>
            <person name="McGill C.J."/>
            <person name="Rodriguez I.M."/>
            <person name="Rodriguez B."/>
            <person name="Murad R."/>
            <person name="Mortazavi A."/>
        </authorList>
    </citation>
    <scope>NUCLEOTIDE SEQUENCE [LARGE SCALE GENOMIC DNA]</scope>
    <source>
        <strain evidence="1 2">ALL</strain>
    </source>
</reference>
<name>A0A4U8UPU0_STECR</name>
<dbReference type="EMBL" id="AZBU02000001">
    <property type="protein sequence ID" value="TMS35072.1"/>
    <property type="molecule type" value="Genomic_DNA"/>
</dbReference>